<name>A0AAP3YFV5_BACAM</name>
<comment type="caution">
    <text evidence="1">The sequence shown here is derived from an EMBL/GenBank/DDBJ whole genome shotgun (WGS) entry which is preliminary data.</text>
</comment>
<reference evidence="1" key="1">
    <citation type="submission" date="2023-02" db="EMBL/GenBank/DDBJ databases">
        <title>Draft Whole-Genome Sequences of Bacillus Strains of Potential Probiotic for Poultry.</title>
        <authorList>
            <person name="Ma L.M."/>
            <person name="Lopez-Guerra N."/>
            <person name="Zhang G."/>
        </authorList>
    </citation>
    <scope>NUCLEOTIDE SEQUENCE</scope>
    <source>
        <strain evidence="1">OSU1013-24</strain>
    </source>
</reference>
<dbReference type="Proteomes" id="UP001222377">
    <property type="component" value="Unassembled WGS sequence"/>
</dbReference>
<gene>
    <name evidence="1" type="ORF">PV946_13840</name>
</gene>
<proteinExistence type="predicted"/>
<organism evidence="1 2">
    <name type="scientific">Bacillus amyloliquefaciens</name>
    <name type="common">Bacillus velezensis</name>
    <dbReference type="NCBI Taxonomy" id="1390"/>
    <lineage>
        <taxon>Bacteria</taxon>
        <taxon>Bacillati</taxon>
        <taxon>Bacillota</taxon>
        <taxon>Bacilli</taxon>
        <taxon>Bacillales</taxon>
        <taxon>Bacillaceae</taxon>
        <taxon>Bacillus</taxon>
        <taxon>Bacillus amyloliquefaciens group</taxon>
    </lineage>
</organism>
<protein>
    <submittedName>
        <fullName evidence="1">Uncharacterized protein</fullName>
    </submittedName>
</protein>
<sequence>MINKPTNNQIRSMVLRKYAKLLASCERSLRSIENDEIRMAIGDLDFVKDNLEEIQYILRDVVNQHEYFQDKNKM</sequence>
<dbReference type="RefSeq" id="WP_103527268.1">
    <property type="nucleotide sequence ID" value="NZ_JARKHX010000004.1"/>
</dbReference>
<dbReference type="EMBL" id="JARKHX010000004">
    <property type="protein sequence ID" value="MDF4194836.1"/>
    <property type="molecule type" value="Genomic_DNA"/>
</dbReference>
<dbReference type="AlphaFoldDB" id="A0AAP3YFV5"/>
<accession>A0AAP3YFV5</accession>
<evidence type="ECO:0000313" key="1">
    <source>
        <dbReference type="EMBL" id="MDF4194836.1"/>
    </source>
</evidence>
<evidence type="ECO:0000313" key="2">
    <source>
        <dbReference type="Proteomes" id="UP001222377"/>
    </source>
</evidence>